<reference evidence="1" key="1">
    <citation type="journal article" date="2022" name="bioRxiv">
        <title>Population genetic analysis of Ophidiomyces ophidiicola, the causative agent of snake fungal disease, indicates recent introductions to the USA.</title>
        <authorList>
            <person name="Ladner J.T."/>
            <person name="Palmer J.M."/>
            <person name="Ettinger C.L."/>
            <person name="Stajich J.E."/>
            <person name="Farrell T.M."/>
            <person name="Glorioso B.M."/>
            <person name="Lawson B."/>
            <person name="Price S.J."/>
            <person name="Stengle A.G."/>
            <person name="Grear D.A."/>
            <person name="Lorch J.M."/>
        </authorList>
    </citation>
    <scope>NUCLEOTIDE SEQUENCE</scope>
    <source>
        <strain evidence="1">NWHC 24266-5</strain>
    </source>
</reference>
<proteinExistence type="predicted"/>
<sequence>MKDSKGWDGKLRLERQATLANPEAIEDPEYSDQDAPPVEEIEADEDLLEGVEDTADDIDLVHSRITSIPALKLERFTHLERLCLRQNQISQISFPASLGPTLKDLDLYDNLISHIKGLDHLTNLTSLDLSFNNIKHIRNISNLVQLTDLYFVQDRIQRIENLGGLTKLRNLELGANRIREIENLDDLAALEELWLGKNKITEIKNISHLSNLKILSLPSNRLTSFSGLSGLLNLEELYVSHNAITQISGLESLENLHVLDISNNQISTLENISPLSHLEEFWASNNKLGSFEDVERELRDKKELKTVYFEGNPLQLKAPALYRNKVRLALPQIEQIDAITELGARRVACHGVCPPFDLESAPDLRNDGASSAKSKTEPYSAQKSAEIWGGCDLFEFKGTCNHLVLYPTVLFQLLGRLLTRSKYDYRPKAQNTGCSAFAIFKTAQAATDAVNASPIYVDIPESPISPDKSPPTPSFPEFQHVETTDRKIQCTINFSEHDHNAIIRQNPYHQQFHLSKTWFEFKDLIRPDDTCSVPLIEYADCITRRKRHIAARVKNIWNRYSKENGSMSLEMLWKRGSEKREQKRSEKLRKMNADHTEQPAVENMSQDAATIRMSAVGKNQENNKMKTDQSRLDGQQEVD</sequence>
<name>A0ACB8V3V9_9EURO</name>
<gene>
    <name evidence="1" type="primary">sds22</name>
    <name evidence="1" type="ORF">LOY88_001118</name>
</gene>
<evidence type="ECO:0000313" key="1">
    <source>
        <dbReference type="EMBL" id="KAI2391594.1"/>
    </source>
</evidence>
<accession>A0ACB8V3V9</accession>
<dbReference type="EMBL" id="JALBCA010000011">
    <property type="protein sequence ID" value="KAI2391594.1"/>
    <property type="molecule type" value="Genomic_DNA"/>
</dbReference>
<protein>
    <submittedName>
        <fullName evidence="1">Protein phosphatase regulatory subunit Sds22</fullName>
    </submittedName>
</protein>
<comment type="caution">
    <text evidence="1">The sequence shown here is derived from an EMBL/GenBank/DDBJ whole genome shotgun (WGS) entry which is preliminary data.</text>
</comment>
<organism evidence="1">
    <name type="scientific">Ophidiomyces ophidiicola</name>
    <dbReference type="NCBI Taxonomy" id="1387563"/>
    <lineage>
        <taxon>Eukaryota</taxon>
        <taxon>Fungi</taxon>
        <taxon>Dikarya</taxon>
        <taxon>Ascomycota</taxon>
        <taxon>Pezizomycotina</taxon>
        <taxon>Eurotiomycetes</taxon>
        <taxon>Eurotiomycetidae</taxon>
        <taxon>Onygenales</taxon>
        <taxon>Onygenaceae</taxon>
        <taxon>Ophidiomyces</taxon>
    </lineage>
</organism>